<feature type="transmembrane region" description="Helical" evidence="6">
    <location>
        <begin position="231"/>
        <end position="249"/>
    </location>
</feature>
<dbReference type="AlphaFoldDB" id="A0A2T4JMA3"/>
<dbReference type="GO" id="GO:0051301">
    <property type="term" value="P:cell division"/>
    <property type="evidence" value="ECO:0007669"/>
    <property type="project" value="UniProtKB-KW"/>
</dbReference>
<evidence type="ECO:0000313" key="8">
    <source>
        <dbReference type="EMBL" id="PTE19035.1"/>
    </source>
</evidence>
<dbReference type="InterPro" id="IPR003838">
    <property type="entry name" value="ABC3_permease_C"/>
</dbReference>
<dbReference type="RefSeq" id="WP_107323497.1">
    <property type="nucleotide sequence ID" value="NZ_NHSP01000093.1"/>
</dbReference>
<feature type="transmembrane region" description="Helical" evidence="6">
    <location>
        <begin position="269"/>
        <end position="291"/>
    </location>
</feature>
<name>A0A2T4JMA3_9RHOB</name>
<gene>
    <name evidence="8" type="ORF">C5F46_00935</name>
</gene>
<keyword evidence="8" id="KW-0132">Cell division</keyword>
<evidence type="ECO:0000313" key="9">
    <source>
        <dbReference type="Proteomes" id="UP000241899"/>
    </source>
</evidence>
<evidence type="ECO:0000256" key="1">
    <source>
        <dbReference type="ARBA" id="ARBA00004651"/>
    </source>
</evidence>
<feature type="transmembrane region" description="Helical" evidence="6">
    <location>
        <begin position="26"/>
        <end position="47"/>
    </location>
</feature>
<keyword evidence="5 6" id="KW-0472">Membrane</keyword>
<feature type="domain" description="ABC3 transporter permease C-terminal" evidence="7">
    <location>
        <begin position="180"/>
        <end position="296"/>
    </location>
</feature>
<comment type="subcellular location">
    <subcellularLocation>
        <location evidence="1">Cell membrane</location>
        <topology evidence="1">Multi-pass membrane protein</topology>
    </subcellularLocation>
</comment>
<dbReference type="GO" id="GO:0032153">
    <property type="term" value="C:cell division site"/>
    <property type="evidence" value="ECO:0007669"/>
    <property type="project" value="TreeGrafter"/>
</dbReference>
<keyword evidence="3 6" id="KW-0812">Transmembrane</keyword>
<accession>A0A2T4JMA3</accession>
<evidence type="ECO:0000256" key="5">
    <source>
        <dbReference type="ARBA" id="ARBA00023136"/>
    </source>
</evidence>
<keyword evidence="9" id="KW-1185">Reference proteome</keyword>
<evidence type="ECO:0000256" key="2">
    <source>
        <dbReference type="ARBA" id="ARBA00022475"/>
    </source>
</evidence>
<protein>
    <submittedName>
        <fullName evidence="8">Cell division protein FtsX</fullName>
    </submittedName>
</protein>
<dbReference type="PANTHER" id="PTHR47755">
    <property type="entry name" value="CELL DIVISION PROTEIN FTSX"/>
    <property type="match status" value="1"/>
</dbReference>
<dbReference type="PANTHER" id="PTHR47755:SF1">
    <property type="entry name" value="CELL DIVISION PROTEIN FTSX"/>
    <property type="match status" value="1"/>
</dbReference>
<dbReference type="EMBL" id="PZKF01000002">
    <property type="protein sequence ID" value="PTE19035.1"/>
    <property type="molecule type" value="Genomic_DNA"/>
</dbReference>
<evidence type="ECO:0000256" key="4">
    <source>
        <dbReference type="ARBA" id="ARBA00022989"/>
    </source>
</evidence>
<dbReference type="Pfam" id="PF02687">
    <property type="entry name" value="FtsX"/>
    <property type="match status" value="1"/>
</dbReference>
<dbReference type="OrthoDB" id="9814843at2"/>
<sequence>MRRLLGLLPQAEPRGADRVVPPTGFTARLTLLTAAAMAFLAVFALALSLASGRLADRWAEALARSATIRISAPAEQMAAQTRAVLDILAVTPGVASARALDEAEMRNLLSPWFGPDLPVDTLPLPQLVEVVETAGGLDAEGLRLRLAAEAPGALFDDHTRWRRPLVAAAERLRLLGILSLVLIGGATAAMITLAAQAALAANGQVIRVLRLVGARDVFIARAFVRRFTLRGFSGAVLGTVLGVAAVAALPDTDAAGGFLTGLGFQGWGWLWPLAIPPLAAGVAFGATRAAALRMLKGIR</sequence>
<proteinExistence type="predicted"/>
<dbReference type="Proteomes" id="UP000241899">
    <property type="component" value="Unassembled WGS sequence"/>
</dbReference>
<reference evidence="8 9" key="1">
    <citation type="submission" date="2018-03" db="EMBL/GenBank/DDBJ databases">
        <title>Rhodobacter veldkampii.</title>
        <authorList>
            <person name="Meyer T.E."/>
            <person name="Miller S."/>
            <person name="Lodha T."/>
            <person name="Gandham S."/>
            <person name="Chintalapati S."/>
            <person name="Chintalapati V.R."/>
        </authorList>
    </citation>
    <scope>NUCLEOTIDE SEQUENCE [LARGE SCALE GENOMIC DNA]</scope>
    <source>
        <strain evidence="8 9">DSM 11550</strain>
    </source>
</reference>
<organism evidence="8 9">
    <name type="scientific">Phaeovulum veldkampii DSM 11550</name>
    <dbReference type="NCBI Taxonomy" id="1185920"/>
    <lineage>
        <taxon>Bacteria</taxon>
        <taxon>Pseudomonadati</taxon>
        <taxon>Pseudomonadota</taxon>
        <taxon>Alphaproteobacteria</taxon>
        <taxon>Rhodobacterales</taxon>
        <taxon>Paracoccaceae</taxon>
        <taxon>Phaeovulum</taxon>
    </lineage>
</organism>
<comment type="caution">
    <text evidence="8">The sequence shown here is derived from an EMBL/GenBank/DDBJ whole genome shotgun (WGS) entry which is preliminary data.</text>
</comment>
<keyword evidence="2" id="KW-1003">Cell membrane</keyword>
<keyword evidence="4 6" id="KW-1133">Transmembrane helix</keyword>
<keyword evidence="8" id="KW-0131">Cell cycle</keyword>
<evidence type="ECO:0000256" key="3">
    <source>
        <dbReference type="ARBA" id="ARBA00022692"/>
    </source>
</evidence>
<evidence type="ECO:0000259" key="7">
    <source>
        <dbReference type="Pfam" id="PF02687"/>
    </source>
</evidence>
<feature type="transmembrane region" description="Helical" evidence="6">
    <location>
        <begin position="172"/>
        <end position="199"/>
    </location>
</feature>
<evidence type="ECO:0000256" key="6">
    <source>
        <dbReference type="SAM" id="Phobius"/>
    </source>
</evidence>
<dbReference type="GO" id="GO:0005886">
    <property type="term" value="C:plasma membrane"/>
    <property type="evidence" value="ECO:0007669"/>
    <property type="project" value="UniProtKB-SubCell"/>
</dbReference>
<dbReference type="InterPro" id="IPR004513">
    <property type="entry name" value="FtsX"/>
</dbReference>